<evidence type="ECO:0000259" key="1">
    <source>
        <dbReference type="Pfam" id="PF13456"/>
    </source>
</evidence>
<keyword evidence="3" id="KW-1185">Reference proteome</keyword>
<dbReference type="OrthoDB" id="686025at2759"/>
<dbReference type="GO" id="GO:0003676">
    <property type="term" value="F:nucleic acid binding"/>
    <property type="evidence" value="ECO:0007669"/>
    <property type="project" value="InterPro"/>
</dbReference>
<dbReference type="InterPro" id="IPR002156">
    <property type="entry name" value="RNaseH_domain"/>
</dbReference>
<evidence type="ECO:0000313" key="2">
    <source>
        <dbReference type="EMBL" id="KAH1083925.1"/>
    </source>
</evidence>
<dbReference type="EMBL" id="JAIQCV010000007">
    <property type="protein sequence ID" value="KAH1083925.1"/>
    <property type="molecule type" value="Genomic_DNA"/>
</dbReference>
<dbReference type="GO" id="GO:0004523">
    <property type="term" value="F:RNA-DNA hybrid ribonuclease activity"/>
    <property type="evidence" value="ECO:0007669"/>
    <property type="project" value="InterPro"/>
</dbReference>
<reference evidence="2 3" key="1">
    <citation type="journal article" date="2021" name="Plant Biotechnol. J.">
        <title>Multi-omics assisted identification of the key and species-specific regulatory components of drought-tolerant mechanisms in Gossypium stocksii.</title>
        <authorList>
            <person name="Yu D."/>
            <person name="Ke L."/>
            <person name="Zhang D."/>
            <person name="Wu Y."/>
            <person name="Sun Y."/>
            <person name="Mei J."/>
            <person name="Sun J."/>
            <person name="Sun Y."/>
        </authorList>
    </citation>
    <scope>NUCLEOTIDE SEQUENCE [LARGE SCALE GENOMIC DNA]</scope>
    <source>
        <strain evidence="3">cv. E1</strain>
        <tissue evidence="2">Leaf</tissue>
    </source>
</reference>
<sequence length="285" mass="32176">MMVWKHEGSGEYTVKSGIEAVCPLCKAGLEDSNHLLWSCGILQSVWDSLQIKPPVFEEQLCGKQHFASTFSSANDQQKRVMIISIWSLWYRRNKLVHEGVKLSFQELIGFIKGYDQELSLSQERLGMSQRSMVNELWRPPEAGVIKLNFDAAFQKDQSISVIAVIARDSSREIIGLGTYLFIDVCDACVAEAWACERALRFASSHALDGRSTAIVLWGLVWEYTEICKDFGHERPVGLVSSVRFCLDFALNSVLNHRMSVLDSKLRISSHLPGFDHKGEVERFDG</sequence>
<comment type="caution">
    <text evidence="2">The sequence shown here is derived from an EMBL/GenBank/DDBJ whole genome shotgun (WGS) entry which is preliminary data.</text>
</comment>
<organism evidence="2 3">
    <name type="scientific">Gossypium stocksii</name>
    <dbReference type="NCBI Taxonomy" id="47602"/>
    <lineage>
        <taxon>Eukaryota</taxon>
        <taxon>Viridiplantae</taxon>
        <taxon>Streptophyta</taxon>
        <taxon>Embryophyta</taxon>
        <taxon>Tracheophyta</taxon>
        <taxon>Spermatophyta</taxon>
        <taxon>Magnoliopsida</taxon>
        <taxon>eudicotyledons</taxon>
        <taxon>Gunneridae</taxon>
        <taxon>Pentapetalae</taxon>
        <taxon>rosids</taxon>
        <taxon>malvids</taxon>
        <taxon>Malvales</taxon>
        <taxon>Malvaceae</taxon>
        <taxon>Malvoideae</taxon>
        <taxon>Gossypium</taxon>
    </lineage>
</organism>
<evidence type="ECO:0000313" key="3">
    <source>
        <dbReference type="Proteomes" id="UP000828251"/>
    </source>
</evidence>
<feature type="domain" description="RNase H type-1" evidence="1">
    <location>
        <begin position="148"/>
        <end position="206"/>
    </location>
</feature>
<accession>A0A9D3VIM2</accession>
<protein>
    <recommendedName>
        <fullName evidence="1">RNase H type-1 domain-containing protein</fullName>
    </recommendedName>
</protein>
<name>A0A9D3VIM2_9ROSI</name>
<dbReference type="Proteomes" id="UP000828251">
    <property type="component" value="Unassembled WGS sequence"/>
</dbReference>
<dbReference type="PANTHER" id="PTHR47074">
    <property type="entry name" value="BNAC02G40300D PROTEIN"/>
    <property type="match status" value="1"/>
</dbReference>
<dbReference type="AlphaFoldDB" id="A0A9D3VIM2"/>
<proteinExistence type="predicted"/>
<dbReference type="PANTHER" id="PTHR47074:SF61">
    <property type="entry name" value="RNASE H TYPE-1 DOMAIN-CONTAINING PROTEIN"/>
    <property type="match status" value="1"/>
</dbReference>
<dbReference type="InterPro" id="IPR052929">
    <property type="entry name" value="RNase_H-like_EbsB-rel"/>
</dbReference>
<gene>
    <name evidence="2" type="ORF">J1N35_023686</name>
</gene>
<dbReference type="Pfam" id="PF13456">
    <property type="entry name" value="RVT_3"/>
    <property type="match status" value="1"/>
</dbReference>